<proteinExistence type="predicted"/>
<dbReference type="OrthoDB" id="2333384at2759"/>
<gene>
    <name evidence="2" type="ORF">METBISCDRAFT_22569</name>
</gene>
<dbReference type="EMBL" id="ML004444">
    <property type="protein sequence ID" value="RKP31254.1"/>
    <property type="molecule type" value="Genomic_DNA"/>
</dbReference>
<dbReference type="AlphaFoldDB" id="A0A4P9ZE58"/>
<evidence type="ECO:0000313" key="2">
    <source>
        <dbReference type="EMBL" id="RKP31254.1"/>
    </source>
</evidence>
<evidence type="ECO:0008006" key="4">
    <source>
        <dbReference type="Google" id="ProtNLM"/>
    </source>
</evidence>
<evidence type="ECO:0000256" key="1">
    <source>
        <dbReference type="SAM" id="MobiDB-lite"/>
    </source>
</evidence>
<name>A0A4P9ZE58_9ASCO</name>
<organism evidence="2 3">
    <name type="scientific">Metschnikowia bicuspidata</name>
    <dbReference type="NCBI Taxonomy" id="27322"/>
    <lineage>
        <taxon>Eukaryota</taxon>
        <taxon>Fungi</taxon>
        <taxon>Dikarya</taxon>
        <taxon>Ascomycota</taxon>
        <taxon>Saccharomycotina</taxon>
        <taxon>Pichiomycetes</taxon>
        <taxon>Metschnikowiaceae</taxon>
        <taxon>Metschnikowia</taxon>
    </lineage>
</organism>
<evidence type="ECO:0000313" key="3">
    <source>
        <dbReference type="Proteomes" id="UP000268321"/>
    </source>
</evidence>
<keyword evidence="3" id="KW-1185">Reference proteome</keyword>
<accession>A0A4P9ZE58</accession>
<feature type="region of interest" description="Disordered" evidence="1">
    <location>
        <begin position="1"/>
        <end position="27"/>
    </location>
</feature>
<dbReference type="Proteomes" id="UP000268321">
    <property type="component" value="Unassembled WGS sequence"/>
</dbReference>
<protein>
    <recommendedName>
        <fullName evidence="4">Arrestin C-terminal-like domain-containing protein</fullName>
    </recommendedName>
</protein>
<reference evidence="3" key="1">
    <citation type="journal article" date="2018" name="Nat. Microbiol.">
        <title>Leveraging single-cell genomics to expand the fungal tree of life.</title>
        <authorList>
            <person name="Ahrendt S.R."/>
            <person name="Quandt C.A."/>
            <person name="Ciobanu D."/>
            <person name="Clum A."/>
            <person name="Salamov A."/>
            <person name="Andreopoulos B."/>
            <person name="Cheng J.F."/>
            <person name="Woyke T."/>
            <person name="Pelin A."/>
            <person name="Henrissat B."/>
            <person name="Reynolds N.K."/>
            <person name="Benny G.L."/>
            <person name="Smith M.E."/>
            <person name="James T.Y."/>
            <person name="Grigoriev I.V."/>
        </authorList>
    </citation>
    <scope>NUCLEOTIDE SEQUENCE [LARGE SCALE GENOMIC DNA]</scope>
    <source>
        <strain evidence="3">Baker2002</strain>
    </source>
</reference>
<sequence length="295" mass="32966">MYRNVRQARTELPSPDEESEDSSGHERSFISIPRQGVDGNYSLPFSISLPSNIPEYVESLDGDFSNTWPGKLDFQVSITRLAVAIGTTVPIKVVIVPLIKGVSFHSLKDFEYEDIIARQRLTCNEPFFGEHLWRIQGSFHVPYTLSTVTQTCQIKNDIINVKHAFRVIAHIKNADDLLVDHTSCHSPLEQLRQSGSNVLLLPMETHELLYSLKASLALGLEQLLAITCYQDALEGNSDDNGEVPAASYVTGDILHTSPTSTSSLVKPDECQKCQYTDVLFPREKVIAAKKNHFHI</sequence>